<dbReference type="Pfam" id="PF00476">
    <property type="entry name" value="DNA_pol_A"/>
    <property type="match status" value="1"/>
</dbReference>
<dbReference type="AlphaFoldDB" id="A0A0F9BJQ4"/>
<evidence type="ECO:0000259" key="2">
    <source>
        <dbReference type="SMART" id="SM00482"/>
    </source>
</evidence>
<dbReference type="SMART" id="SM00482">
    <property type="entry name" value="POLAc"/>
    <property type="match status" value="1"/>
</dbReference>
<evidence type="ECO:0000256" key="1">
    <source>
        <dbReference type="SAM" id="MobiDB-lite"/>
    </source>
</evidence>
<protein>
    <recommendedName>
        <fullName evidence="2">DNA-directed DNA polymerase family A palm domain-containing protein</fullName>
    </recommendedName>
</protein>
<evidence type="ECO:0000313" key="3">
    <source>
        <dbReference type="EMBL" id="KKL14042.1"/>
    </source>
</evidence>
<organism evidence="3">
    <name type="scientific">marine sediment metagenome</name>
    <dbReference type="NCBI Taxonomy" id="412755"/>
    <lineage>
        <taxon>unclassified sequences</taxon>
        <taxon>metagenomes</taxon>
        <taxon>ecological metagenomes</taxon>
    </lineage>
</organism>
<dbReference type="GO" id="GO:0003677">
    <property type="term" value="F:DNA binding"/>
    <property type="evidence" value="ECO:0007669"/>
    <property type="project" value="InterPro"/>
</dbReference>
<dbReference type="GO" id="GO:0006302">
    <property type="term" value="P:double-strand break repair"/>
    <property type="evidence" value="ECO:0007669"/>
    <property type="project" value="TreeGrafter"/>
</dbReference>
<feature type="domain" description="DNA-directed DNA polymerase family A palm" evidence="2">
    <location>
        <begin position="152"/>
        <end position="403"/>
    </location>
</feature>
<dbReference type="GO" id="GO:0003887">
    <property type="term" value="F:DNA-directed DNA polymerase activity"/>
    <property type="evidence" value="ECO:0007669"/>
    <property type="project" value="InterPro"/>
</dbReference>
<dbReference type="SUPFAM" id="SSF56672">
    <property type="entry name" value="DNA/RNA polymerases"/>
    <property type="match status" value="1"/>
</dbReference>
<dbReference type="InterPro" id="IPR043502">
    <property type="entry name" value="DNA/RNA_pol_sf"/>
</dbReference>
<reference evidence="3" key="1">
    <citation type="journal article" date="2015" name="Nature">
        <title>Complex archaea that bridge the gap between prokaryotes and eukaryotes.</title>
        <authorList>
            <person name="Spang A."/>
            <person name="Saw J.H."/>
            <person name="Jorgensen S.L."/>
            <person name="Zaremba-Niedzwiedzka K."/>
            <person name="Martijn J."/>
            <person name="Lind A.E."/>
            <person name="van Eijk R."/>
            <person name="Schleper C."/>
            <person name="Guy L."/>
            <person name="Ettema T.J."/>
        </authorList>
    </citation>
    <scope>NUCLEOTIDE SEQUENCE</scope>
</reference>
<dbReference type="PANTHER" id="PTHR10133:SF62">
    <property type="entry name" value="DNA POLYMERASE THETA"/>
    <property type="match status" value="1"/>
</dbReference>
<accession>A0A0F9BJQ4</accession>
<gene>
    <name evidence="3" type="ORF">LCGC14_2519720</name>
</gene>
<comment type="caution">
    <text evidence="3">The sequence shown here is derived from an EMBL/GenBank/DDBJ whole genome shotgun (WGS) entry which is preliminary data.</text>
</comment>
<feature type="region of interest" description="Disordered" evidence="1">
    <location>
        <begin position="447"/>
        <end position="475"/>
    </location>
</feature>
<dbReference type="Gene3D" id="1.10.150.20">
    <property type="entry name" value="5' to 3' exonuclease, C-terminal subdomain"/>
    <property type="match status" value="2"/>
</dbReference>
<dbReference type="PANTHER" id="PTHR10133">
    <property type="entry name" value="DNA POLYMERASE I"/>
    <property type="match status" value="1"/>
</dbReference>
<feature type="non-terminal residue" evidence="3">
    <location>
        <position position="1"/>
    </location>
</feature>
<dbReference type="InterPro" id="IPR002298">
    <property type="entry name" value="DNA_polymerase_A"/>
</dbReference>
<feature type="compositionally biased region" description="Polar residues" evidence="1">
    <location>
        <begin position="447"/>
        <end position="462"/>
    </location>
</feature>
<dbReference type="Gene3D" id="3.30.70.370">
    <property type="match status" value="2"/>
</dbReference>
<dbReference type="GO" id="GO:0006261">
    <property type="term" value="P:DNA-templated DNA replication"/>
    <property type="evidence" value="ECO:0007669"/>
    <property type="project" value="InterPro"/>
</dbReference>
<name>A0A0F9BJQ4_9ZZZZ</name>
<dbReference type="Gene3D" id="1.20.1060.10">
    <property type="entry name" value="Taq DNA Polymerase, Chain T, domain 4"/>
    <property type="match status" value="1"/>
</dbReference>
<sequence>VKSDEEYRERMKEKVERNIAETQAKLDKIVGSPLNVKSSPQCQAYFYGTLGNRAFTKYNKETKKSAQTTDAKAMAKLAVGTKIREPIYEAELVLNIRKNRDNISRFLNMKLDHDNRFRCVFNPRGTKTGRLSSSKNINGVGGNLQNLPHSFRGFLIADEGKIIITIDKKQAEWVVSAFASGDENMIKIVQSGIDAHATSGSLICSLPIEYVFLEDSYTSKSRDSDEIEEARKLLDKEHPEWKRETLLEKYPGSWLPRRFSIRQLGKHSNHGWNYDMSSNRFMEEYETSFEEADLARKRYRYIAYPGIPAWHRKIQSILLGKLVDEGFEPRVLINPYGRRRVFYGELDDDTFREAYNFIPQSTVADNINDGITKTYFDEAEELRDYEFLIQCHDESVGQFPIGNLSSSPHVFSGNVKTSNMNSKSRGGSLTFLTKLLLASTGGIQSRSKTSHLQWQSRGNSPKLSGMQERNKRRQR</sequence>
<dbReference type="InterPro" id="IPR001098">
    <property type="entry name" value="DNA-dir_DNA_pol_A_palm_dom"/>
</dbReference>
<dbReference type="EMBL" id="LAZR01040618">
    <property type="protein sequence ID" value="KKL14042.1"/>
    <property type="molecule type" value="Genomic_DNA"/>
</dbReference>
<proteinExistence type="predicted"/>